<reference evidence="2" key="1">
    <citation type="journal article" date="2012" name="Nat. Biotechnol.">
        <title>Reference genome sequence of the model plant Setaria.</title>
        <authorList>
            <person name="Bennetzen J.L."/>
            <person name="Schmutz J."/>
            <person name="Wang H."/>
            <person name="Percifield R."/>
            <person name="Hawkins J."/>
            <person name="Pontaroli A.C."/>
            <person name="Estep M."/>
            <person name="Feng L."/>
            <person name="Vaughn J.N."/>
            <person name="Grimwood J."/>
            <person name="Jenkins J."/>
            <person name="Barry K."/>
            <person name="Lindquist E."/>
            <person name="Hellsten U."/>
            <person name="Deshpande S."/>
            <person name="Wang X."/>
            <person name="Wu X."/>
            <person name="Mitros T."/>
            <person name="Triplett J."/>
            <person name="Yang X."/>
            <person name="Ye C.Y."/>
            <person name="Mauro-Herrera M."/>
            <person name="Wang L."/>
            <person name="Li P."/>
            <person name="Sharma M."/>
            <person name="Sharma R."/>
            <person name="Ronald P.C."/>
            <person name="Panaud O."/>
            <person name="Kellogg E.A."/>
            <person name="Brutnell T.P."/>
            <person name="Doust A.N."/>
            <person name="Tuskan G.A."/>
            <person name="Rokhsar D."/>
            <person name="Devos K.M."/>
        </authorList>
    </citation>
    <scope>NUCLEOTIDE SEQUENCE [LARGE SCALE GENOMIC DNA]</scope>
    <source>
        <strain evidence="2">Yugu1</strain>
    </source>
</reference>
<proteinExistence type="predicted"/>
<dbReference type="OrthoDB" id="1860964at2759"/>
<organism evidence="2">
    <name type="scientific">Setaria italica</name>
    <name type="common">Foxtail millet</name>
    <name type="synonym">Panicum italicum</name>
    <dbReference type="NCBI Taxonomy" id="4555"/>
    <lineage>
        <taxon>Eukaryota</taxon>
        <taxon>Viridiplantae</taxon>
        <taxon>Streptophyta</taxon>
        <taxon>Embryophyta</taxon>
        <taxon>Tracheophyta</taxon>
        <taxon>Spermatophyta</taxon>
        <taxon>Magnoliopsida</taxon>
        <taxon>Liliopsida</taxon>
        <taxon>Poales</taxon>
        <taxon>Poaceae</taxon>
        <taxon>PACMAD clade</taxon>
        <taxon>Panicoideae</taxon>
        <taxon>Panicodae</taxon>
        <taxon>Paniceae</taxon>
        <taxon>Cenchrinae</taxon>
        <taxon>Setaria</taxon>
    </lineage>
</organism>
<evidence type="ECO:0000313" key="2">
    <source>
        <dbReference type="EMBL" id="RCV18927.1"/>
    </source>
</evidence>
<gene>
    <name evidence="2" type="ORF">SETIT_3G342500v2</name>
</gene>
<protein>
    <recommendedName>
        <fullName evidence="1">Cathepsin propeptide inhibitor domain-containing protein</fullName>
    </recommendedName>
</protein>
<dbReference type="STRING" id="4555.A0A368QLT2"/>
<sequence>MGLRETWNDFHCNFEADWPPPPPPARPVTWRLRTPGASLPAFLGVASSSVTPPPPLAPRILRRGLARIPGDHFAGTEDLTTECFDPYAPDAPATCFAFDEKDLESEEAIWAMYGRWRSFYNVKRDHDDIVRRFVHFKDTARRVHEFNKSGKPYTWGLQIMGDLTPEEVSEFTRPKFSRRKNHQ</sequence>
<dbReference type="Pfam" id="PF08246">
    <property type="entry name" value="Inhibitor_I29"/>
    <property type="match status" value="1"/>
</dbReference>
<dbReference type="AlphaFoldDB" id="A0A368QLT2"/>
<accession>A0A368QLT2</accession>
<dbReference type="SMART" id="SM00848">
    <property type="entry name" value="Inhibitor_I29"/>
    <property type="match status" value="1"/>
</dbReference>
<evidence type="ECO:0000259" key="1">
    <source>
        <dbReference type="SMART" id="SM00848"/>
    </source>
</evidence>
<dbReference type="SUPFAM" id="SSF54001">
    <property type="entry name" value="Cysteine proteinases"/>
    <property type="match status" value="1"/>
</dbReference>
<name>A0A368QLT2_SETIT</name>
<dbReference type="Gene3D" id="1.10.287.2250">
    <property type="match status" value="1"/>
</dbReference>
<feature type="domain" description="Cathepsin propeptide inhibitor" evidence="1">
    <location>
        <begin position="113"/>
        <end position="168"/>
    </location>
</feature>
<dbReference type="EMBL" id="CM003530">
    <property type="protein sequence ID" value="RCV18927.1"/>
    <property type="molecule type" value="Genomic_DNA"/>
</dbReference>
<reference evidence="2" key="2">
    <citation type="submission" date="2015-07" db="EMBL/GenBank/DDBJ databases">
        <authorList>
            <person name="Noorani M."/>
        </authorList>
    </citation>
    <scope>NUCLEOTIDE SEQUENCE</scope>
    <source>
        <strain evidence="2">Yugu1</strain>
    </source>
</reference>
<dbReference type="InterPro" id="IPR038765">
    <property type="entry name" value="Papain-like_cys_pep_sf"/>
</dbReference>
<dbReference type="InterPro" id="IPR013201">
    <property type="entry name" value="Prot_inhib_I29"/>
</dbReference>